<accession>A0AAX0TTZ1</accession>
<evidence type="ECO:0000259" key="1">
    <source>
        <dbReference type="Pfam" id="PF13471"/>
    </source>
</evidence>
<dbReference type="RefSeq" id="WP_099349727.1">
    <property type="nucleotide sequence ID" value="NZ_JADVLH010000012.1"/>
</dbReference>
<sequence length="215" mass="25277">MYRLKNNVYACIDQGCLVFLDSRNYRYFQLNEKDTAELLNCEIEKTKFNKLIEKQIIEYDKENKLKTIVKKERELPLNSILSNTYAAKRQVNFGNIVKVVFINTVNKARIKFLKSPFPKFRNKSTFSKVDDNKIAEVIGTYNACIVFLPWSKVDECLFQSISLKQFLMLHGIDSELVIGVKTKPFRAHAWLEKDRKILNDELQHIEKYKPIMVVK</sequence>
<comment type="caution">
    <text evidence="2">The sequence shown here is derived from an EMBL/GenBank/DDBJ whole genome shotgun (WGS) entry which is preliminary data.</text>
</comment>
<dbReference type="Pfam" id="PF13471">
    <property type="entry name" value="Transglut_core3"/>
    <property type="match status" value="1"/>
</dbReference>
<name>A0AAX0TTZ1_ACIBA</name>
<organism evidence="2 3">
    <name type="scientific">Acinetobacter baumannii</name>
    <dbReference type="NCBI Taxonomy" id="470"/>
    <lineage>
        <taxon>Bacteria</taxon>
        <taxon>Pseudomonadati</taxon>
        <taxon>Pseudomonadota</taxon>
        <taxon>Gammaproteobacteria</taxon>
        <taxon>Moraxellales</taxon>
        <taxon>Moraxellaceae</taxon>
        <taxon>Acinetobacter</taxon>
        <taxon>Acinetobacter calcoaceticus/baumannii complex</taxon>
    </lineage>
</organism>
<dbReference type="AlphaFoldDB" id="A0AAX0TTZ1"/>
<proteinExistence type="predicted"/>
<dbReference type="InterPro" id="IPR053521">
    <property type="entry name" value="McjB-like"/>
</dbReference>
<protein>
    <recommendedName>
        <fullName evidence="1">Microcin J25-processing protein McjB C-terminal domain-containing protein</fullName>
    </recommendedName>
</protein>
<evidence type="ECO:0000313" key="3">
    <source>
        <dbReference type="Proteomes" id="UP000223291"/>
    </source>
</evidence>
<dbReference type="NCBIfam" id="NF033537">
    <property type="entry name" value="lasso_biosyn_B2"/>
    <property type="match status" value="1"/>
</dbReference>
<dbReference type="Proteomes" id="UP000223291">
    <property type="component" value="Unassembled WGS sequence"/>
</dbReference>
<gene>
    <name evidence="2" type="ORF">CPI82_10055</name>
</gene>
<reference evidence="2 3" key="1">
    <citation type="submission" date="2017-09" db="EMBL/GenBank/DDBJ databases">
        <title>Draft genome of Acinetobacter baumannii strain I43, a mercury resistant bacteria.</title>
        <authorList>
            <person name="Siqueira K.A."/>
            <person name="Mello I.S."/>
            <person name="Mendes T.A."/>
            <person name="Soares M.A."/>
        </authorList>
    </citation>
    <scope>NUCLEOTIDE SEQUENCE [LARGE SCALE GENOMIC DNA]</scope>
    <source>
        <strain evidence="2 3">I43</strain>
    </source>
</reference>
<dbReference type="EMBL" id="NXDV01000006">
    <property type="protein sequence ID" value="PHQ02938.1"/>
    <property type="molecule type" value="Genomic_DNA"/>
</dbReference>
<feature type="domain" description="Microcin J25-processing protein McjB C-terminal" evidence="1">
    <location>
        <begin position="131"/>
        <end position="212"/>
    </location>
</feature>
<dbReference type="InterPro" id="IPR032708">
    <property type="entry name" value="McjB_C"/>
</dbReference>
<evidence type="ECO:0000313" key="2">
    <source>
        <dbReference type="EMBL" id="PHQ02938.1"/>
    </source>
</evidence>